<keyword evidence="3" id="KW-1185">Reference proteome</keyword>
<dbReference type="Proteomes" id="UP000683360">
    <property type="component" value="Unassembled WGS sequence"/>
</dbReference>
<evidence type="ECO:0000313" key="2">
    <source>
        <dbReference type="EMBL" id="CAG2206605.1"/>
    </source>
</evidence>
<comment type="caution">
    <text evidence="2">The sequence shown here is derived from an EMBL/GenBank/DDBJ whole genome shotgun (WGS) entry which is preliminary data.</text>
</comment>
<dbReference type="AlphaFoldDB" id="A0A8S3RB83"/>
<reference evidence="2" key="1">
    <citation type="submission" date="2021-03" db="EMBL/GenBank/DDBJ databases">
        <authorList>
            <person name="Bekaert M."/>
        </authorList>
    </citation>
    <scope>NUCLEOTIDE SEQUENCE</scope>
</reference>
<evidence type="ECO:0000313" key="3">
    <source>
        <dbReference type="Proteomes" id="UP000683360"/>
    </source>
</evidence>
<feature type="coiled-coil region" evidence="1">
    <location>
        <begin position="94"/>
        <end position="125"/>
    </location>
</feature>
<gene>
    <name evidence="2" type="ORF">MEDL_20933</name>
</gene>
<name>A0A8S3RB83_MYTED</name>
<dbReference type="EMBL" id="CAJPWZ010001055">
    <property type="protein sequence ID" value="CAG2206605.1"/>
    <property type="molecule type" value="Genomic_DNA"/>
</dbReference>
<evidence type="ECO:0000256" key="1">
    <source>
        <dbReference type="SAM" id="Coils"/>
    </source>
</evidence>
<sequence length="153" mass="18287">MYKQSENTITHTRCKYHKDYYCTDVCLSCIKVICAKCRSERHTHHRLELIETFYQDKRIELLKCKSTLETHLQSQHAQATDEATLIKISEDLHLEHFEQEKQKVLKQAEDLKQRISERSHKLVDQLEESHQTYKSTTQNKFKLKITDQNLKPK</sequence>
<protein>
    <recommendedName>
        <fullName evidence="4">B box-type domain-containing protein</fullName>
    </recommendedName>
</protein>
<dbReference type="SUPFAM" id="SSF57845">
    <property type="entry name" value="B-box zinc-binding domain"/>
    <property type="match status" value="1"/>
</dbReference>
<dbReference type="Gene3D" id="3.30.160.60">
    <property type="entry name" value="Classic Zinc Finger"/>
    <property type="match status" value="1"/>
</dbReference>
<organism evidence="2 3">
    <name type="scientific">Mytilus edulis</name>
    <name type="common">Blue mussel</name>
    <dbReference type="NCBI Taxonomy" id="6550"/>
    <lineage>
        <taxon>Eukaryota</taxon>
        <taxon>Metazoa</taxon>
        <taxon>Spiralia</taxon>
        <taxon>Lophotrochozoa</taxon>
        <taxon>Mollusca</taxon>
        <taxon>Bivalvia</taxon>
        <taxon>Autobranchia</taxon>
        <taxon>Pteriomorphia</taxon>
        <taxon>Mytilida</taxon>
        <taxon>Mytiloidea</taxon>
        <taxon>Mytilidae</taxon>
        <taxon>Mytilinae</taxon>
        <taxon>Mytilus</taxon>
    </lineage>
</organism>
<keyword evidence="1" id="KW-0175">Coiled coil</keyword>
<proteinExistence type="predicted"/>
<accession>A0A8S3RB83</accession>
<evidence type="ECO:0008006" key="4">
    <source>
        <dbReference type="Google" id="ProtNLM"/>
    </source>
</evidence>